<dbReference type="RefSeq" id="WP_270142643.1">
    <property type="nucleotide sequence ID" value="NZ_CP115450.1"/>
</dbReference>
<dbReference type="Gene3D" id="3.30.300.30">
    <property type="match status" value="5"/>
</dbReference>
<dbReference type="SUPFAM" id="SSF47336">
    <property type="entry name" value="ACP-like"/>
    <property type="match status" value="5"/>
</dbReference>
<dbReference type="PANTHER" id="PTHR45527:SF14">
    <property type="entry name" value="PLIPASTATIN SYNTHASE SUBUNIT B"/>
    <property type="match status" value="1"/>
</dbReference>
<dbReference type="PROSITE" id="PS50075">
    <property type="entry name" value="CARRIER"/>
    <property type="match status" value="5"/>
</dbReference>
<dbReference type="PANTHER" id="PTHR45527">
    <property type="entry name" value="NONRIBOSOMAL PEPTIDE SYNTHETASE"/>
    <property type="match status" value="1"/>
</dbReference>
<evidence type="ECO:0000256" key="3">
    <source>
        <dbReference type="ARBA" id="ARBA00022553"/>
    </source>
</evidence>
<dbReference type="InterPro" id="IPR006162">
    <property type="entry name" value="Ppantetheine_attach_site"/>
</dbReference>
<dbReference type="Gene3D" id="3.30.559.10">
    <property type="entry name" value="Chloramphenicol acetyltransferase-like domain"/>
    <property type="match status" value="6"/>
</dbReference>
<dbReference type="InterPro" id="IPR001242">
    <property type="entry name" value="Condensation_dom"/>
</dbReference>
<evidence type="ECO:0000313" key="9">
    <source>
        <dbReference type="Proteomes" id="UP001212821"/>
    </source>
</evidence>
<dbReference type="Pfam" id="PF00501">
    <property type="entry name" value="AMP-binding"/>
    <property type="match status" value="5"/>
</dbReference>
<dbReference type="SUPFAM" id="SSF52777">
    <property type="entry name" value="CoA-dependent acyltransferases"/>
    <property type="match status" value="12"/>
</dbReference>
<dbReference type="InterPro" id="IPR010060">
    <property type="entry name" value="NRPS_synth"/>
</dbReference>
<dbReference type="Gene3D" id="3.40.50.12780">
    <property type="entry name" value="N-terminal domain of ligase-like"/>
    <property type="match status" value="2"/>
</dbReference>
<dbReference type="InterPro" id="IPR009081">
    <property type="entry name" value="PP-bd_ACP"/>
</dbReference>
<dbReference type="NCBIfam" id="NF003417">
    <property type="entry name" value="PRK04813.1"/>
    <property type="match status" value="5"/>
</dbReference>
<sequence length="5771" mass="618909">MFAESHSAALSLSAAQQRVWYAQKLDPASTLYNISGYVELRGALDRDLFERALRHSVDSAEALHVRFVEEGGTPRQIVRSARDWPLLVHDLSAERNPLQTAHDLMSADLTETTDLSVGPLFTQVLFGLAPDHHLWYTRVHHIATDAYGFNLLVQQVAACYTALAEGVEAPPTEFAPLDAFLAEGEKYAASEQSRKDRAYWLDRFADDPELLSLPDRNLGLWSEARRATEQVEPQLVAELKRLAAEARTTWQVTLTAAAAAYLRRFTATEDVVLGFPVTGRLGGIMQATPGMASNVLPLRLDVRAEASFADLQRHVARELRALLRHQRYRGEDLRKDLGLGAHSRRMFGPAVNFLPLQPGLRFGDCRAEIHSVPSGPVDDLTFAFEGGGEGAGLRLRVAGNASAFGADEIAGHGRRFLDFLRALAAEPGRAVGQLDVLGAEERRRVLTDWNPTAEDLAAGTLPARFEAQAARTPEAVAVTFQDSRLTYRELNERANRLAHRLIARGAGPEDLVGLVLPRSPELVVAILAVLKAGAGYLPIDPDAPQARIEAVLTEGRPVLVLDSVESVRDTDGAPATNPVDADRRAPLRQDHPAYVIFTSGSTGKPKGVVIPHRNVTRLFSAADREFDFGDQDVWTLFHSYAFDFSVWELWGALLYGGRLVVVPHAVSRSPRDFLTLLSEQRVTVLNQTPSAFHQLVEADQQSSDTPLSLRYVVFGGEALAPGRLGAWYERHPEDRPTLVNMYGITETTVHVTHRALDRASAAADTGSTVGPALADLRAYVLDSSLRPVPPGVTGELYVAGAGLARGYLGRPALTADRFVACPFGPAGARMYRTGDLARWTPDGALVYEGRADHQVKIRGFRIELGEIEAVLTRHPQVAQATVIAHEDRSGDKRLVAYVVTRGAAVDAAELRAYAGRALPGYMVPAAVVLLDTLPLTTNGKLDRRALPAPRFEAEGAGRGPRNAREEILCELFARALDVDRVGIDDSFFDLGGHSLLATRLAGLIRSELGLELPLGTLFEAPTVSRLADRIAESEPARPALRPMPRPDAVPLSFAQQRLWFLQRIEGADPTYNMPLALRLTGELDREALRAALNDVVRRHESLRTVFTESGGPVRQQVLDSRTLPLPVTEATAEDLPGLLTRAAATPFDLDRELPLRASLFTLAPTEHTLLLVMHHIVGDEWSMAPLARDLGTAYAARLGGSAPEWQPLPVQYADYTLWQRELLGTEDDPASLAHRQLVFWREALADLPEELPLPGARPRPAVSGRRGEALPVRFDAELHRALAELGREHRATLFMVLQAGLSALLSRLGAGTDIPLGTALAGRTDQALDELVGFFVNTLVLRTDTSGDPGFGELVDRVRTADLAAFAHQELPFDRLVEALNPSRAANRHPLFQVMLVLQSTPASELDLPGLEVRKEQIHPGGAKFDLSLSLTETRDGDGAPGGLEGYVEYSTDLFDRETVATLVQRLERLLHAVVADPAGPIGAADLLTEAEHRLLTTGWNDTRREVPTLTVPALFEAQVARTPDAPAVLFADTALSYAELNRRANRLARLLIGRGIGPESVVALMLPRSADLVVAMLGVLKAGAGYLPVDPDYPAERIAYLFADGAPALTVTTGALAAALPVGTEHIVLDTAGSADLPDDDVQDRDRRSPLDLGHPAYVIFTSGSTGQPKGVVATHRGVAGLLAAQRDRLVVGPGDRVLQFASFSFDAAFWELVMALLSGATLVLAEPDRLRPGAPLAELVEAYGVSHLTLPPTALDVLAPEDLPSVRSLVVAGEAASGNLVARWSPGRRLVNAYGPTETTVCATMSDPLQGDARPPIGGPIGNMRAYVLDERLRPVPVGVAGELYVAGDGLARGYLRRPALSASRFVACPFGEPGERMYRTGDLARRRADGTLEYLGRTDDQVKVRGHRVELGEIESALAAQPGVAAAAVVPRSDRAGQLVAYVVPSDPASVADTLAADLRAALRRRLPEYMVPAAVVVLDVLPLTPNGKVDRRALPAPDFGSVVSGRAPRTAWEEVLCGVFAEVLGLERVGIDDDFFDLGGHSLLATRLVSRVRSVLGVELPLRALFATPTVAGLAEAQVAGEPVRVPLRAVPRRPEAVPLSFAQQRLWFVNQLEGAGALYNMPVVLRLSGAVDRGALRAALGDVLGRHESLRTVFPVVDGQACQVVVDPVAARVPWVERRVDGEGELGVAVREAVTAGFDLGRELPVRAHLFTLDARDHVLVLALHHIAGDGWSMAPLARDLGAAYSARLAGGAPGWEPLPVQYADYALWQRELLGGEGEAGSLAQRQLAYWSDTLAELPEELALPVDRPRPAQASHRGGTVALDWDADLHQALRALARENQASVFMVVHTALAALLNCVGAGEDIPIGTPIAGRTDDNLDDLVGFFANTLVLRTDVSGAPTFRELLHRVRGADLAAYAHQDIPFERLVELVNPARSMARHPLFQVMLAFQNTPEVTLDLQGLTFTLEPVDLGIAKFDLSVNVQEQHGAQGPAGIRGVLEYNGDLFDRATAEALAVRFERVLRALVADPDQPIALVDLLDEDERRQVLVDWNDTKAAVDHACLPELFEAQAARTPEATAVLDGDLALSYAELNARANGIAHRLIDAGVGPEDLVAVALPRSAQLMCALLGVVKAGAAYLPVDPDYPAERIDFMLRDAAPTLVISADGAPVEGLRGGGLQVDGLAPVDANPTDRDRVRPLRPHHPAYVIYTSGSTGRPKGVLVEQHNLVDYLEWAGRSYPSAAGAAVLHSSVSFDMTVTALFTPLTVGGCVRIAELADAASAGTAPTLVKGTPSHLPLLEALPAGASPTGDLLLAGEPLTAETLRSWRQAHPAVTVRNVYGPTETTVSCAEYRIEPGSEPGTGILPVGRPLSNTRVYVLGAGLRPVPVGVPGELYVAGNGVARGYLGRPGLTGERFVADPFGEPGSRMYRTGDLARWTRDGELVVIGRADHQVKLRGFRIELGEIEAVLVRHAAVARATVLVREDQPGDKRLVGYVVPRDGAAPDPAELRSHVATALPEYMVPAAVVVLDVLPLTPNGKVDRRALPAPDFGSVVSGRAPRTAWEEVLCGVFAEVLGLERVGIDDDFFDLGGHSLLATRLVSRVRSVLGVELPLRALFATPTVAGLAEAQVAGEPVRVPLRAVPRRPEAVPLSFAQQRLWFVNQLEGAGALYNMPVVLRLSGAVDRGALRAALGDVLGRHESLRTVFPVVDGQACQVVVDPVAARVPWVERRVDGEGELGVAVREAVTAGFDLGRELPVRAHLFTLDARDHVLVLALHHIAGDGWSMAPLARDLGAAYSARLAGGAPGWEPLPVQYADYALWQRELLGGEGEAGSLAQRQLAYWSDTLAELPEELALPVDRPRPAQASHRGGTVALDWDADLHQALRALARENQASVFMVVHTALAALLNCVGAGEDIPIGTPIAGRTDDNLDDLVGFFANTLVLRTDVSGAPTFRELLHRVRGADLAAYAHQDTPFERLVELVNPARSMARHPLFQVMLAFQNTPEVTLDLQGLTFTLEPVDLGIAKFDLLWSLRERPDAGGVDGLLEYSTDLFDAATATTLARRLERVLRTAVADPDRPIALVDLLDEDERRQVLVDWNDTDAQVTPTPLPELFEAQAARTPEATAVLYDGQPLSYAELNARANRLARLLVDRGVGPESVVALSLPRSAELVTAALAVLKAGGAYLAVDPDYPAQRAGFMCADAAPVGVLTAGGSDGRIPAELTRWRLDDPAVGAELAGYSPADLTDAERRTALRTGHPAYVVYTSGSTGTPKGVLVSHHGLAALALSHREALGLDGGSRVLQFASLSFDASACELVMTLLSGATLVVPRPDQAVGEAVVELVVETGVTHAMLPPAFLATLDPERMTTLRGLITGGEACPPEVTARWSDGRTMLNAYGPTESTVCASLSRPLSGAVVAPIGRPVANTRAFVLGPGLRPVPVGVVGELYLAGDGLARGYLGRPGLTGERFVADPFGEPGSRMYRTGDLARWTRDGELVFAGRADDQVKLRGFRIELGEIEAVLVRHPAVARATVLVREDQPGDKRLVGYAVPRDGAAPDPAELRSHVAAALPDYMVPAAVVVVDSIPLSRTGKVDRAALPAPRFDTLGSGRGPRTAREEVLCALFAEVLGLEKVGIDDSFFDLGGHSLLATRLVSRVRSVLDLELPLAVLFEAPTVAAVAAYAGAGAPPRPALERGPRPDVLPLSFAQHRLWFLGRLHEADAIYNMPVPLRLTGTVDRPALQAALDDLLARHESLRTLLVEVDGRAEQRVLDADRTPFPLSFVEATEAELPELVTAAARAGFDLATELPVRASLFSFGPDEHVLLLSLHHSAADGWSLAPLARDLGEAYTARLAGGAPAWEPLPVQYADYALWQGELLGDENDPESLAHRQLAYWREVLADLPEELALPVDRQRPAVASHRGGRVTVAWDAELHRAAVELARTTATSVFMVVQAALATLLTRLGAGEDIPVGSPIAGRTDEALDGLIGCFTNTVVLRTDTSGNPGFRELLGRVRATNLGAYTHQDLPFERLVEVLNPVRSLSRQPLFQVLLAFQNTPEVALRLPGVDVGLEPVEVGVAKFDLSLSLHESYGEDGEAGIEGMLEYSTDLFDHASAELLVARLSRLLRAVLADPDRPIGLIDVLGDAERNQVLREWNDTAVALPAQASTVHQVFADHARRQPQAVAVRAGSRELTFGELDARADRLARRLIELGVRPEDRVAVLTERSVELVVCLLGVLKAGAAYAPLHEGYPAERMQHVLRRSGARVLLTDRAWHERGVPRAEQVVVVEEDDRLVADGSAAPAVPAHPEQAVYVMHTSGSTGEPKGITITHRALLELVLDPRWEPGHQDRVLMHAPYAFDIANYELWIPLLTGGQVVLAPPGDLDVAELKRLIVEERITGVHFTAGLFRVVADDLADSLGGVREILTGGDVVSVAAVESVLRAAPHVVVRHLYGPTEITLCATQHRVTAPTELGDRLPIGRPMANTRVYVLDGALSAVPVGVAGELYIAGAGLGRGYLDRPGLTGERFVADPFGEPGERMYRTGDLARWRPDGTLEFVGRADDQVKIRGFRVEPGEIEAVLGRHPGVAQNAVIVREDRPGDQRLVAYVVAAGDKGDDGSERPAASRRTGEDGPATDGLDPAELRTFVGTVLPDYMVPAAVVVLDALPLTPNGKLDRKALPAPAARPLGSGGAPRNAREELLCALVGEVLGLGTVGVHDNFFELGGDSIGSIQLVSRARAAGLALTPKDVFQAKTVAQLAIVAGEVVVRAADDGVGPVPLTPVMHDLRARGGTLDGLQQSVLLQVPAELTRSGLTTVLQTVLDHHDVLRLEVLDESWQLRTRPVGAVAAASLLRRVDIAGLDGPAARALMRAEAEAASARLAPADGVLLQAVWFDAGRERSGRLLLAVHHLAVDGVSWRILLHDLAAAWTAVAAGREPRLEPVATSFRRWARTLTEEAARPARVAELAFWAGPDPAPEPLLGSRALDPVRDTTATARSLVVSLPAPVTEAVLSAIPAAFNAGVNDVLLAALALAAAALREDAEGGPVLVEVEGHGRQDDLVDGLDLSRTMGWFTTVYPVRLEPGTVDWDDLWSAGPAVGRLLKRIKEQLRTVPDHGLGYGLLRHLNAGTAEALAGVPAPQIGFNYLGRFDAAGPGADWGLAPEGVQDDAAGPPSDGAMPLRHALEVNALARPGTDGAELRAVWTWPDGVLTERDARVLADTWVRVLEVMARHVERADAGGATTSDFDLVQLDQDEIDEFENELIEDGDLW</sequence>
<dbReference type="InterPro" id="IPR020806">
    <property type="entry name" value="PKS_PP-bd"/>
</dbReference>
<evidence type="ECO:0000256" key="6">
    <source>
        <dbReference type="SAM" id="MobiDB-lite"/>
    </source>
</evidence>
<evidence type="ECO:0000256" key="1">
    <source>
        <dbReference type="ARBA" id="ARBA00001957"/>
    </source>
</evidence>
<dbReference type="CDD" id="cd17652">
    <property type="entry name" value="A_NRPS_CmdD_like"/>
    <property type="match status" value="2"/>
</dbReference>
<protein>
    <submittedName>
        <fullName evidence="8">Non-ribosomal peptide synthase/polyketide synthase</fullName>
    </submittedName>
</protein>
<keyword evidence="9" id="KW-1185">Reference proteome</keyword>
<keyword evidence="5" id="KW-0045">Antibiotic biosynthesis</keyword>
<dbReference type="InterPro" id="IPR036736">
    <property type="entry name" value="ACP-like_sf"/>
</dbReference>
<dbReference type="NCBIfam" id="TIGR01733">
    <property type="entry name" value="AA-adenyl-dom"/>
    <property type="match status" value="5"/>
</dbReference>
<dbReference type="Proteomes" id="UP001212821">
    <property type="component" value="Chromosome"/>
</dbReference>
<evidence type="ECO:0000259" key="7">
    <source>
        <dbReference type="PROSITE" id="PS50075"/>
    </source>
</evidence>
<dbReference type="Pfam" id="PF13193">
    <property type="entry name" value="AMP-binding_C"/>
    <property type="match status" value="5"/>
</dbReference>
<feature type="domain" description="Carrier" evidence="7">
    <location>
        <begin position="959"/>
        <end position="1034"/>
    </location>
</feature>
<dbReference type="PROSITE" id="PS00455">
    <property type="entry name" value="AMP_BINDING"/>
    <property type="match status" value="5"/>
</dbReference>
<name>A0ABY7Q0I3_9ACTN</name>
<feature type="region of interest" description="Disordered" evidence="6">
    <location>
        <begin position="5112"/>
        <end position="5141"/>
    </location>
</feature>
<dbReference type="Pfam" id="PF00668">
    <property type="entry name" value="Condensation"/>
    <property type="match status" value="6"/>
</dbReference>
<keyword evidence="4" id="KW-0677">Repeat</keyword>
<dbReference type="InterPro" id="IPR045851">
    <property type="entry name" value="AMP-bd_C_sf"/>
</dbReference>
<feature type="domain" description="Carrier" evidence="7">
    <location>
        <begin position="5194"/>
        <end position="5268"/>
    </location>
</feature>
<dbReference type="InterPro" id="IPR025110">
    <property type="entry name" value="AMP-bd_C"/>
</dbReference>
<gene>
    <name evidence="8" type="ORF">O1G21_10180</name>
</gene>
<dbReference type="NCBIfam" id="NF004282">
    <property type="entry name" value="PRK05691.1"/>
    <property type="match status" value="6"/>
</dbReference>
<dbReference type="PROSITE" id="PS00012">
    <property type="entry name" value="PHOSPHOPANTETHEINE"/>
    <property type="match status" value="5"/>
</dbReference>
<dbReference type="SMART" id="SM00823">
    <property type="entry name" value="PKS_PP"/>
    <property type="match status" value="5"/>
</dbReference>
<dbReference type="InterPro" id="IPR023213">
    <property type="entry name" value="CAT-like_dom_sf"/>
</dbReference>
<dbReference type="Gene3D" id="3.40.50.980">
    <property type="match status" value="6"/>
</dbReference>
<dbReference type="Gene3D" id="2.30.38.10">
    <property type="entry name" value="Luciferase, Domain 3"/>
    <property type="match status" value="3"/>
</dbReference>
<feature type="domain" description="Carrier" evidence="7">
    <location>
        <begin position="3061"/>
        <end position="3136"/>
    </location>
</feature>
<proteinExistence type="predicted"/>
<dbReference type="InterPro" id="IPR020845">
    <property type="entry name" value="AMP-binding_CS"/>
</dbReference>
<keyword evidence="2" id="KW-0596">Phosphopantetheine</keyword>
<dbReference type="CDD" id="cd19540">
    <property type="entry name" value="LCL_NRPS-like"/>
    <property type="match status" value="4"/>
</dbReference>
<dbReference type="InterPro" id="IPR010071">
    <property type="entry name" value="AA_adenyl_dom"/>
</dbReference>
<reference evidence="9" key="1">
    <citation type="submission" date="2022-12" db="EMBL/GenBank/DDBJ databases">
        <authorList>
            <person name="Mo P."/>
        </authorList>
    </citation>
    <scope>NUCLEOTIDE SEQUENCE [LARGE SCALE GENOMIC DNA]</scope>
    <source>
        <strain evidence="9">HUAS 3-15</strain>
    </source>
</reference>
<evidence type="ECO:0000256" key="4">
    <source>
        <dbReference type="ARBA" id="ARBA00022737"/>
    </source>
</evidence>
<dbReference type="NCBIfam" id="TIGR01720">
    <property type="entry name" value="NRPS-para261"/>
    <property type="match status" value="1"/>
</dbReference>
<dbReference type="SUPFAM" id="SSF56801">
    <property type="entry name" value="Acetyl-CoA synthetase-like"/>
    <property type="match status" value="5"/>
</dbReference>
<dbReference type="InterPro" id="IPR042099">
    <property type="entry name" value="ANL_N_sf"/>
</dbReference>
<dbReference type="CDD" id="cd17643">
    <property type="entry name" value="A_NRPS_Cytc1-like"/>
    <property type="match status" value="1"/>
</dbReference>
<organism evidence="8 9">
    <name type="scientific">Kitasatospora cathayae</name>
    <dbReference type="NCBI Taxonomy" id="3004092"/>
    <lineage>
        <taxon>Bacteria</taxon>
        <taxon>Bacillati</taxon>
        <taxon>Actinomycetota</taxon>
        <taxon>Actinomycetes</taxon>
        <taxon>Kitasatosporales</taxon>
        <taxon>Streptomycetaceae</taxon>
        <taxon>Kitasatospora</taxon>
    </lineage>
</organism>
<dbReference type="Pfam" id="PF00550">
    <property type="entry name" value="PP-binding"/>
    <property type="match status" value="5"/>
</dbReference>
<dbReference type="Gene3D" id="3.30.559.30">
    <property type="entry name" value="Nonribosomal peptide synthetase, condensation domain"/>
    <property type="match status" value="6"/>
</dbReference>
<dbReference type="CDD" id="cd12117">
    <property type="entry name" value="A_NRPS_Srf_like"/>
    <property type="match status" value="1"/>
</dbReference>
<feature type="domain" description="Carrier" evidence="7">
    <location>
        <begin position="4115"/>
        <end position="4190"/>
    </location>
</feature>
<evidence type="ECO:0000256" key="2">
    <source>
        <dbReference type="ARBA" id="ARBA00022450"/>
    </source>
</evidence>
<keyword evidence="3" id="KW-0597">Phosphoprotein</keyword>
<accession>A0ABY7Q0I3</accession>
<dbReference type="InterPro" id="IPR000873">
    <property type="entry name" value="AMP-dep_synth/lig_dom"/>
</dbReference>
<dbReference type="CDD" id="cd05930">
    <property type="entry name" value="A_NRPS"/>
    <property type="match status" value="1"/>
</dbReference>
<feature type="domain" description="Carrier" evidence="7">
    <location>
        <begin position="2011"/>
        <end position="2086"/>
    </location>
</feature>
<evidence type="ECO:0000313" key="8">
    <source>
        <dbReference type="EMBL" id="WBP86173.1"/>
    </source>
</evidence>
<evidence type="ECO:0000256" key="5">
    <source>
        <dbReference type="ARBA" id="ARBA00023194"/>
    </source>
</evidence>
<comment type="cofactor">
    <cofactor evidence="1">
        <name>pantetheine 4'-phosphate</name>
        <dbReference type="ChEBI" id="CHEBI:47942"/>
    </cofactor>
</comment>
<dbReference type="EMBL" id="CP115450">
    <property type="protein sequence ID" value="WBP86173.1"/>
    <property type="molecule type" value="Genomic_DNA"/>
</dbReference>
<dbReference type="Gene3D" id="1.10.1200.10">
    <property type="entry name" value="ACP-like"/>
    <property type="match status" value="5"/>
</dbReference>